<dbReference type="AlphaFoldDB" id="A0AAX6MK96"/>
<evidence type="ECO:0000313" key="2">
    <source>
        <dbReference type="EMBL" id="KAK6953078.1"/>
    </source>
</evidence>
<sequence>MTGSDSNDSLNDSTQRILRVGIIGCGEISQVAHIPNINFLSHLFRTTYLCDVSRQALAHCEKKVNSTEPKTTTDAEVLCSSDEVDVVLIANADAYHVEHGLLALKYDKYCLIEKPAAVCFRDIDRLIEAEKSSKGKVLVGTMRRYASAFVDAVQEIGGVDKILYARVRDIIGPNSVFVEQSGTFPQKFSDFAESDTQDRLKREDDIQQQALAREFEVPVTPESRRMLRLLGGDQANISSLGTHDLSAMREILGMPRGVSGAMLTFPGIFSVLFDYGSFPVTYESGFVNVPEFDAHIEVYSADKIVRVEFDTPYVKGLPTIMIVKEKVGNGSFQERKIRKTYEDAYTLELQEFYNCVVGGKTPKTSAVDARNDIELFRMILQAGAHRYQ</sequence>
<protein>
    <recommendedName>
        <fullName evidence="1">Gfo/Idh/MocA-like oxidoreductase N-terminal domain-containing protein</fullName>
    </recommendedName>
</protein>
<evidence type="ECO:0000313" key="3">
    <source>
        <dbReference type="Proteomes" id="UP001369815"/>
    </source>
</evidence>
<dbReference type="Gene3D" id="3.30.360.10">
    <property type="entry name" value="Dihydrodipicolinate Reductase, domain 2"/>
    <property type="match status" value="1"/>
</dbReference>
<dbReference type="GO" id="GO:0005737">
    <property type="term" value="C:cytoplasm"/>
    <property type="evidence" value="ECO:0007669"/>
    <property type="project" value="TreeGrafter"/>
</dbReference>
<dbReference type="FunFam" id="3.40.50.720:FF:000911">
    <property type="entry name" value="Chromosome 8, whole genome shotgun sequence"/>
    <property type="match status" value="1"/>
</dbReference>
<dbReference type="InterPro" id="IPR000683">
    <property type="entry name" value="Gfo/Idh/MocA-like_OxRdtase_N"/>
</dbReference>
<name>A0AAX6MK96_9PEZI</name>
<dbReference type="Gene3D" id="3.40.50.720">
    <property type="entry name" value="NAD(P)-binding Rossmann-like Domain"/>
    <property type="match status" value="1"/>
</dbReference>
<dbReference type="Pfam" id="PF01408">
    <property type="entry name" value="GFO_IDH_MocA"/>
    <property type="match status" value="1"/>
</dbReference>
<organism evidence="2 3">
    <name type="scientific">Daldinia eschscholtzii</name>
    <dbReference type="NCBI Taxonomy" id="292717"/>
    <lineage>
        <taxon>Eukaryota</taxon>
        <taxon>Fungi</taxon>
        <taxon>Dikarya</taxon>
        <taxon>Ascomycota</taxon>
        <taxon>Pezizomycotina</taxon>
        <taxon>Sordariomycetes</taxon>
        <taxon>Xylariomycetidae</taxon>
        <taxon>Xylariales</taxon>
        <taxon>Hypoxylaceae</taxon>
        <taxon>Daldinia</taxon>
    </lineage>
</organism>
<dbReference type="EMBL" id="JBANMG010000005">
    <property type="protein sequence ID" value="KAK6953078.1"/>
    <property type="molecule type" value="Genomic_DNA"/>
</dbReference>
<feature type="domain" description="Gfo/Idh/MocA-like oxidoreductase N-terminal" evidence="1">
    <location>
        <begin position="18"/>
        <end position="140"/>
    </location>
</feature>
<dbReference type="PANTHER" id="PTHR42840">
    <property type="entry name" value="NAD(P)-BINDING ROSSMANN-FOLD SUPERFAMILY PROTEIN-RELATED"/>
    <property type="match status" value="1"/>
</dbReference>
<evidence type="ECO:0000259" key="1">
    <source>
        <dbReference type="Pfam" id="PF01408"/>
    </source>
</evidence>
<dbReference type="PANTHER" id="PTHR42840:SF7">
    <property type="entry name" value="BINDING ROSSMANN FOLD OXIDOREDUCTASE, PUTATIVE (AFU_ORTHOLOGUE AFUA_4G10190)-RELATED"/>
    <property type="match status" value="1"/>
</dbReference>
<reference evidence="2 3" key="1">
    <citation type="journal article" date="2024" name="Front Chem Biol">
        <title>Unveiling the potential of Daldinia eschscholtzii MFLUCC 19-0629 through bioactivity and bioinformatics studies for enhanced sustainable agriculture production.</title>
        <authorList>
            <person name="Brooks S."/>
            <person name="Weaver J.A."/>
            <person name="Klomchit A."/>
            <person name="Alharthi S.A."/>
            <person name="Onlamun T."/>
            <person name="Nurani R."/>
            <person name="Vong T.K."/>
            <person name="Alberti F."/>
            <person name="Greco C."/>
        </authorList>
    </citation>
    <scope>NUCLEOTIDE SEQUENCE [LARGE SCALE GENOMIC DNA]</scope>
    <source>
        <strain evidence="2">MFLUCC 19-0629</strain>
    </source>
</reference>
<gene>
    <name evidence="2" type="ORF">Daesc_005378</name>
</gene>
<dbReference type="Proteomes" id="UP001369815">
    <property type="component" value="Unassembled WGS sequence"/>
</dbReference>
<dbReference type="SUPFAM" id="SSF51735">
    <property type="entry name" value="NAD(P)-binding Rossmann-fold domains"/>
    <property type="match status" value="1"/>
</dbReference>
<keyword evidence="3" id="KW-1185">Reference proteome</keyword>
<dbReference type="InterPro" id="IPR036291">
    <property type="entry name" value="NAD(P)-bd_dom_sf"/>
</dbReference>
<comment type="caution">
    <text evidence="2">The sequence shown here is derived from an EMBL/GenBank/DDBJ whole genome shotgun (WGS) entry which is preliminary data.</text>
</comment>
<accession>A0AAX6MK96</accession>
<proteinExistence type="predicted"/>
<dbReference type="GO" id="GO:0006740">
    <property type="term" value="P:NADPH regeneration"/>
    <property type="evidence" value="ECO:0007669"/>
    <property type="project" value="TreeGrafter"/>
</dbReference>
<dbReference type="GO" id="GO:0016491">
    <property type="term" value="F:oxidoreductase activity"/>
    <property type="evidence" value="ECO:0007669"/>
    <property type="project" value="TreeGrafter"/>
</dbReference>
<dbReference type="GO" id="GO:0000166">
    <property type="term" value="F:nucleotide binding"/>
    <property type="evidence" value="ECO:0007669"/>
    <property type="project" value="InterPro"/>
</dbReference>